<accession>A0A6A5BHB4</accession>
<evidence type="ECO:0000313" key="2">
    <source>
        <dbReference type="EMBL" id="KAF0976297.1"/>
    </source>
</evidence>
<evidence type="ECO:0000313" key="3">
    <source>
        <dbReference type="Proteomes" id="UP000444721"/>
    </source>
</evidence>
<feature type="region of interest" description="Disordered" evidence="1">
    <location>
        <begin position="168"/>
        <end position="221"/>
    </location>
</feature>
<dbReference type="AlphaFoldDB" id="A0A6A5BHB4"/>
<sequence>MGSCVSSISLTTTHRKTCDNSQCSNKPFLLLHTDAKSSIIGNTLVHHDDSFTSLLRGRKRIPLLNGHKTCSFSAYLQQRVFPPERDQHQLIHSSFVDGDSDSEPKNHHHQTSHNFNHLKYITKRKSSPSTYLSTLESNRSDWYDHSPQRQRSYSFHIRQHFTIKTKKNSPSLVHNPFSKNNIDNIAPSKKVRKGHPKTTRSLPKQKNHWVHQEEEDDDENDQLISQVIDSFRLRKAKHITPKTSDSSSGHSLSKRLSFKYLLQNSSSDRREEFFIVVTPPPPVGLT</sequence>
<evidence type="ECO:0000256" key="1">
    <source>
        <dbReference type="SAM" id="MobiDB-lite"/>
    </source>
</evidence>
<organism evidence="2 3">
    <name type="scientific">Naegleria fowleri</name>
    <name type="common">Brain eating amoeba</name>
    <dbReference type="NCBI Taxonomy" id="5763"/>
    <lineage>
        <taxon>Eukaryota</taxon>
        <taxon>Discoba</taxon>
        <taxon>Heterolobosea</taxon>
        <taxon>Tetramitia</taxon>
        <taxon>Eutetramitia</taxon>
        <taxon>Vahlkampfiidae</taxon>
        <taxon>Naegleria</taxon>
    </lineage>
</organism>
<proteinExistence type="predicted"/>
<name>A0A6A5BHB4_NAEFO</name>
<gene>
    <name evidence="2" type="ORF">FDP41_004671</name>
</gene>
<feature type="compositionally biased region" description="Polar residues" evidence="1">
    <location>
        <begin position="168"/>
        <end position="183"/>
    </location>
</feature>
<protein>
    <submittedName>
        <fullName evidence="2">Uncharacterized protein</fullName>
    </submittedName>
</protein>
<dbReference type="EMBL" id="VFQX01000040">
    <property type="protein sequence ID" value="KAF0976297.1"/>
    <property type="molecule type" value="Genomic_DNA"/>
</dbReference>
<comment type="caution">
    <text evidence="2">The sequence shown here is derived from an EMBL/GenBank/DDBJ whole genome shotgun (WGS) entry which is preliminary data.</text>
</comment>
<dbReference type="VEuPathDB" id="AmoebaDB:NF0128730"/>
<keyword evidence="3" id="KW-1185">Reference proteome</keyword>
<reference evidence="2 3" key="1">
    <citation type="journal article" date="2019" name="Sci. Rep.">
        <title>Nanopore sequencing improves the draft genome of the human pathogenic amoeba Naegleria fowleri.</title>
        <authorList>
            <person name="Liechti N."/>
            <person name="Schurch N."/>
            <person name="Bruggmann R."/>
            <person name="Wittwer M."/>
        </authorList>
    </citation>
    <scope>NUCLEOTIDE SEQUENCE [LARGE SCALE GENOMIC DNA]</scope>
    <source>
        <strain evidence="2 3">ATCC 30894</strain>
    </source>
</reference>
<dbReference type="VEuPathDB" id="AmoebaDB:NfTy_070030"/>
<dbReference type="GeneID" id="68111889"/>
<dbReference type="Proteomes" id="UP000444721">
    <property type="component" value="Unassembled WGS sequence"/>
</dbReference>
<dbReference type="VEuPathDB" id="AmoebaDB:FDP41_004671"/>
<feature type="compositionally biased region" description="Basic residues" evidence="1">
    <location>
        <begin position="189"/>
        <end position="209"/>
    </location>
</feature>
<dbReference type="RefSeq" id="XP_044561010.1">
    <property type="nucleotide sequence ID" value="XM_044708111.1"/>
</dbReference>